<evidence type="ECO:0000256" key="6">
    <source>
        <dbReference type="ARBA" id="ARBA00023163"/>
    </source>
</evidence>
<dbReference type="NCBIfam" id="NF003996">
    <property type="entry name" value="PRK05472.2-5"/>
    <property type="match status" value="1"/>
</dbReference>
<dbReference type="InterPro" id="IPR058236">
    <property type="entry name" value="Rex_actinobacterial-type"/>
</dbReference>
<dbReference type="Gene3D" id="3.40.50.720">
    <property type="entry name" value="NAD(P)-binding Rossmann-like Domain"/>
    <property type="match status" value="1"/>
</dbReference>
<keyword evidence="6 7" id="KW-0804">Transcription</keyword>
<dbReference type="SUPFAM" id="SSF46785">
    <property type="entry name" value="Winged helix' DNA-binding domain"/>
    <property type="match status" value="1"/>
</dbReference>
<dbReference type="Pfam" id="PF06971">
    <property type="entry name" value="Put_DNA-bind_N"/>
    <property type="match status" value="1"/>
</dbReference>
<dbReference type="GO" id="GO:0003700">
    <property type="term" value="F:DNA-binding transcription factor activity"/>
    <property type="evidence" value="ECO:0007669"/>
    <property type="project" value="UniProtKB-UniRule"/>
</dbReference>
<dbReference type="EMBL" id="DSQF01000019">
    <property type="protein sequence ID" value="HGZ43632.1"/>
    <property type="molecule type" value="Genomic_DNA"/>
</dbReference>
<sequence length="216" mass="23818">MANVSESTVRRLSHYYRVLEEVEAEGKRMISSHRLAEREGITSAQVRKDLSYFGSFGRRGLGYSVAHLREEIRAILGLDRRWKVAIVGAGNIGAALLAYRGFERQGFDVAAVFDRDPARLGARLGDHVVRDVATLPEVVAAEGIELGVIATPLRAAQEVADLLVAAGVRGILNFAPRKLFVPAGVTVRTVDMTMEFESLSFELTQARSPRRRRARS</sequence>
<evidence type="ECO:0000259" key="8">
    <source>
        <dbReference type="SMART" id="SM00881"/>
    </source>
</evidence>
<dbReference type="InterPro" id="IPR009718">
    <property type="entry name" value="Rex_DNA-bd_C_dom"/>
</dbReference>
<dbReference type="NCBIfam" id="NF003994">
    <property type="entry name" value="PRK05472.2-3"/>
    <property type="match status" value="1"/>
</dbReference>
<evidence type="ECO:0000256" key="7">
    <source>
        <dbReference type="HAMAP-Rule" id="MF_01131"/>
    </source>
</evidence>
<dbReference type="Pfam" id="PF02629">
    <property type="entry name" value="CoA_binding"/>
    <property type="match status" value="1"/>
</dbReference>
<gene>
    <name evidence="7" type="primary">rex</name>
    <name evidence="9" type="ORF">ENR23_09440</name>
</gene>
<name>A0A832IAT1_UNCEI</name>
<dbReference type="InterPro" id="IPR036388">
    <property type="entry name" value="WH-like_DNA-bd_sf"/>
</dbReference>
<keyword evidence="2 7" id="KW-0678">Repressor</keyword>
<dbReference type="GO" id="GO:0003677">
    <property type="term" value="F:DNA binding"/>
    <property type="evidence" value="ECO:0007669"/>
    <property type="project" value="UniProtKB-UniRule"/>
</dbReference>
<dbReference type="Gene3D" id="1.10.10.10">
    <property type="entry name" value="Winged helix-like DNA-binding domain superfamily/Winged helix DNA-binding domain"/>
    <property type="match status" value="1"/>
</dbReference>
<dbReference type="InterPro" id="IPR036390">
    <property type="entry name" value="WH_DNA-bd_sf"/>
</dbReference>
<protein>
    <recommendedName>
        <fullName evidence="7">Redox-sensing transcriptional repressor Rex</fullName>
    </recommendedName>
</protein>
<feature type="domain" description="CoA-binding" evidence="8">
    <location>
        <begin position="77"/>
        <end position="178"/>
    </location>
</feature>
<dbReference type="HAMAP" id="MF_01131">
    <property type="entry name" value="Rex"/>
    <property type="match status" value="1"/>
</dbReference>
<evidence type="ECO:0000256" key="4">
    <source>
        <dbReference type="ARBA" id="ARBA00023027"/>
    </source>
</evidence>
<keyword evidence="5 7" id="KW-0238">DNA-binding</keyword>
<dbReference type="NCBIfam" id="NF003992">
    <property type="entry name" value="PRK05472.2-1"/>
    <property type="match status" value="1"/>
</dbReference>
<dbReference type="PANTHER" id="PTHR35786">
    <property type="entry name" value="REDOX-SENSING TRANSCRIPTIONAL REPRESSOR REX"/>
    <property type="match status" value="1"/>
</dbReference>
<feature type="DNA-binding region" description="H-T-H motif" evidence="7">
    <location>
        <begin position="14"/>
        <end position="53"/>
    </location>
</feature>
<dbReference type="PANTHER" id="PTHR35786:SF1">
    <property type="entry name" value="REDOX-SENSING TRANSCRIPTIONAL REPRESSOR REX 1"/>
    <property type="match status" value="1"/>
</dbReference>
<accession>A0A832IAT1</accession>
<comment type="function">
    <text evidence="7">Modulates transcription in response to changes in cellular NADH/NAD(+) redox state.</text>
</comment>
<evidence type="ECO:0000256" key="3">
    <source>
        <dbReference type="ARBA" id="ARBA00023015"/>
    </source>
</evidence>
<dbReference type="InterPro" id="IPR003781">
    <property type="entry name" value="CoA-bd"/>
</dbReference>
<organism evidence="9">
    <name type="scientific">Eiseniibacteriota bacterium</name>
    <dbReference type="NCBI Taxonomy" id="2212470"/>
    <lineage>
        <taxon>Bacteria</taxon>
        <taxon>Candidatus Eiseniibacteriota</taxon>
    </lineage>
</organism>
<dbReference type="InterPro" id="IPR036291">
    <property type="entry name" value="NAD(P)-bd_dom_sf"/>
</dbReference>
<keyword evidence="1 7" id="KW-0963">Cytoplasm</keyword>
<proteinExistence type="inferred from homology"/>
<dbReference type="NCBIfam" id="NF003995">
    <property type="entry name" value="PRK05472.2-4"/>
    <property type="match status" value="1"/>
</dbReference>
<dbReference type="InterPro" id="IPR022876">
    <property type="entry name" value="Tscrpt_rep_Rex"/>
</dbReference>
<dbReference type="AlphaFoldDB" id="A0A832IAT1"/>
<dbReference type="NCBIfam" id="NF003993">
    <property type="entry name" value="PRK05472.2-2"/>
    <property type="match status" value="1"/>
</dbReference>
<evidence type="ECO:0000313" key="9">
    <source>
        <dbReference type="EMBL" id="HGZ43632.1"/>
    </source>
</evidence>
<evidence type="ECO:0000256" key="5">
    <source>
        <dbReference type="ARBA" id="ARBA00023125"/>
    </source>
</evidence>
<dbReference type="SUPFAM" id="SSF51735">
    <property type="entry name" value="NAD(P)-binding Rossmann-fold domains"/>
    <property type="match status" value="1"/>
</dbReference>
<keyword evidence="4 7" id="KW-0520">NAD</keyword>
<dbReference type="NCBIfam" id="NF003989">
    <property type="entry name" value="PRK05472.1-3"/>
    <property type="match status" value="1"/>
</dbReference>
<dbReference type="GO" id="GO:0005737">
    <property type="term" value="C:cytoplasm"/>
    <property type="evidence" value="ECO:0007669"/>
    <property type="project" value="UniProtKB-SubCell"/>
</dbReference>
<feature type="binding site" evidence="7">
    <location>
        <begin position="88"/>
        <end position="93"/>
    </location>
    <ligand>
        <name>NAD(+)</name>
        <dbReference type="ChEBI" id="CHEBI:57540"/>
    </ligand>
</feature>
<comment type="caution">
    <text evidence="9">The sequence shown here is derived from an EMBL/GenBank/DDBJ whole genome shotgun (WGS) entry which is preliminary data.</text>
</comment>
<dbReference type="SMART" id="SM00881">
    <property type="entry name" value="CoA_binding"/>
    <property type="match status" value="1"/>
</dbReference>
<comment type="subunit">
    <text evidence="7">Homodimer.</text>
</comment>
<evidence type="ECO:0000256" key="2">
    <source>
        <dbReference type="ARBA" id="ARBA00022491"/>
    </source>
</evidence>
<comment type="subcellular location">
    <subcellularLocation>
        <location evidence="7">Cytoplasm</location>
    </subcellularLocation>
</comment>
<reference evidence="9" key="1">
    <citation type="journal article" date="2020" name="mSystems">
        <title>Genome- and Community-Level Interaction Insights into Carbon Utilization and Element Cycling Functions of Hydrothermarchaeota in Hydrothermal Sediment.</title>
        <authorList>
            <person name="Zhou Z."/>
            <person name="Liu Y."/>
            <person name="Xu W."/>
            <person name="Pan J."/>
            <person name="Luo Z.H."/>
            <person name="Li M."/>
        </authorList>
    </citation>
    <scope>NUCLEOTIDE SEQUENCE [LARGE SCALE GENOMIC DNA]</scope>
    <source>
        <strain evidence="9">SpSt-381</strain>
    </source>
</reference>
<evidence type="ECO:0000256" key="1">
    <source>
        <dbReference type="ARBA" id="ARBA00022490"/>
    </source>
</evidence>
<dbReference type="GO" id="GO:0051775">
    <property type="term" value="P:response to redox state"/>
    <property type="evidence" value="ECO:0007669"/>
    <property type="project" value="InterPro"/>
</dbReference>
<comment type="similarity">
    <text evidence="7">Belongs to the transcriptional regulatory Rex family.</text>
</comment>
<dbReference type="GO" id="GO:0045892">
    <property type="term" value="P:negative regulation of DNA-templated transcription"/>
    <property type="evidence" value="ECO:0007669"/>
    <property type="project" value="InterPro"/>
</dbReference>
<keyword evidence="3 7" id="KW-0805">Transcription regulation</keyword>